<evidence type="ECO:0000256" key="1">
    <source>
        <dbReference type="ARBA" id="ARBA00022630"/>
    </source>
</evidence>
<reference evidence="4 5" key="1">
    <citation type="submission" date="2024-04" db="EMBL/GenBank/DDBJ databases">
        <title>Tritrichomonas musculus Genome.</title>
        <authorList>
            <person name="Alves-Ferreira E."/>
            <person name="Grigg M."/>
            <person name="Lorenzi H."/>
            <person name="Galac M."/>
        </authorList>
    </citation>
    <scope>NUCLEOTIDE SEQUENCE [LARGE SCALE GENOMIC DNA]</scope>
    <source>
        <strain evidence="4 5">EAF2021</strain>
    </source>
</reference>
<dbReference type="PANTHER" id="PTHR43278">
    <property type="entry name" value="NAD(P)H-DEPENDENT FMN-CONTAINING OXIDOREDUCTASE YWQN-RELATED"/>
    <property type="match status" value="1"/>
</dbReference>
<gene>
    <name evidence="4" type="ORF">M9Y10_042189</name>
</gene>
<name>A0ABR2K6H3_9EUKA</name>
<dbReference type="InterPro" id="IPR051796">
    <property type="entry name" value="ISF_SsuE-like"/>
</dbReference>
<evidence type="ECO:0000259" key="3">
    <source>
        <dbReference type="Pfam" id="PF03358"/>
    </source>
</evidence>
<keyword evidence="1" id="KW-0285">Flavoprotein</keyword>
<keyword evidence="2" id="KW-0288">FMN</keyword>
<evidence type="ECO:0000256" key="2">
    <source>
        <dbReference type="ARBA" id="ARBA00022643"/>
    </source>
</evidence>
<keyword evidence="5" id="KW-1185">Reference proteome</keyword>
<dbReference type="Proteomes" id="UP001470230">
    <property type="component" value="Unassembled WGS sequence"/>
</dbReference>
<comment type="caution">
    <text evidence="4">The sequence shown here is derived from an EMBL/GenBank/DDBJ whole genome shotgun (WGS) entry which is preliminary data.</text>
</comment>
<organism evidence="4 5">
    <name type="scientific">Tritrichomonas musculus</name>
    <dbReference type="NCBI Taxonomy" id="1915356"/>
    <lineage>
        <taxon>Eukaryota</taxon>
        <taxon>Metamonada</taxon>
        <taxon>Parabasalia</taxon>
        <taxon>Tritrichomonadida</taxon>
        <taxon>Tritrichomonadidae</taxon>
        <taxon>Tritrichomonas</taxon>
    </lineage>
</organism>
<dbReference type="SUPFAM" id="SSF52218">
    <property type="entry name" value="Flavoproteins"/>
    <property type="match status" value="1"/>
</dbReference>
<dbReference type="Gene3D" id="3.40.50.360">
    <property type="match status" value="1"/>
</dbReference>
<dbReference type="Pfam" id="PF03358">
    <property type="entry name" value="FMN_red"/>
    <property type="match status" value="1"/>
</dbReference>
<dbReference type="EMBL" id="JAPFFF010000007">
    <property type="protein sequence ID" value="KAK8886721.1"/>
    <property type="molecule type" value="Genomic_DNA"/>
</dbReference>
<evidence type="ECO:0000313" key="5">
    <source>
        <dbReference type="Proteomes" id="UP001470230"/>
    </source>
</evidence>
<accession>A0ABR2K6H3</accession>
<proteinExistence type="predicted"/>
<protein>
    <recommendedName>
        <fullName evidence="3">NADPH-dependent FMN reductase-like domain-containing protein</fullName>
    </recommendedName>
</protein>
<feature type="domain" description="NADPH-dependent FMN reductase-like" evidence="3">
    <location>
        <begin position="1"/>
        <end position="151"/>
    </location>
</feature>
<dbReference type="PANTHER" id="PTHR43278:SF4">
    <property type="entry name" value="NAD(P)H-DEPENDENT FMN-CONTAINING OXIDOREDUCTASE YWQN-RELATED"/>
    <property type="match status" value="1"/>
</dbReference>
<sequence length="209" mass="22917">MSVILVNGSAHTKGCTFTGLSEVAKALNANGIKTEIFQLGSKPIAGCCGCRQCNGFCVKYKDDKVNEFLRLVYEKKFDGFVFGTPVHYASANGALTSFMDRAFFSSDKSFFIGKPAACVVSCRRGGATATFDQLNKYFTITHMPIVSSQYWNQIHGGVAKEAVQDIEGIQTMRTLGRNMAWIIKCIKAGQSQGIEFPTPEPVTHTNFIR</sequence>
<evidence type="ECO:0000313" key="4">
    <source>
        <dbReference type="EMBL" id="KAK8886721.1"/>
    </source>
</evidence>
<dbReference type="InterPro" id="IPR005025">
    <property type="entry name" value="FMN_Rdtase-like_dom"/>
</dbReference>
<dbReference type="InterPro" id="IPR029039">
    <property type="entry name" value="Flavoprotein-like_sf"/>
</dbReference>